<name>A0A078B739_STYLE</name>
<evidence type="ECO:0000256" key="1">
    <source>
        <dbReference type="SAM" id="Phobius"/>
    </source>
</evidence>
<feature type="transmembrane region" description="Helical" evidence="1">
    <location>
        <begin position="141"/>
        <end position="169"/>
    </location>
</feature>
<sequence length="374" mass="42274">MWITVIFLTLAIQQIDSKQQQQGPLDSNYNYSEIKKSHPRQREFSKSMLQIQLDGETVIEHYATKIDTTTTQAPREQKARTLQTIYNDTTGYIIYSGGTTSRVTLRGIQTTTKKTNTTTTKQTSTTTKKAYYRSRRSGTDIIILTSVLPALAPTLGMFLIFVGCCWCAMCRRVRFRNGIMQAQCICTNCKRKKPRYQREASAYKKAIDRGVVSEPNTDIMRLVAQSQAQNQVIIQGPAFGAPNYFYPTVTGGAVINPNGQNVYGQPLGYNQNQVFPMAYGSQPILDPNQQMALQQQHQMQMNNQAFGYQVNPVQYPIINNTNEGVSQNTLQTYPDQNISQIGLISNQIGQNQPQNDLSVIYDQNQNFNLEQKKQ</sequence>
<feature type="chain" id="PRO_5001729847" evidence="2">
    <location>
        <begin position="18"/>
        <end position="374"/>
    </location>
</feature>
<evidence type="ECO:0000256" key="2">
    <source>
        <dbReference type="SAM" id="SignalP"/>
    </source>
</evidence>
<dbReference type="Proteomes" id="UP000039865">
    <property type="component" value="Unassembled WGS sequence"/>
</dbReference>
<proteinExistence type="predicted"/>
<organism evidence="3 4">
    <name type="scientific">Stylonychia lemnae</name>
    <name type="common">Ciliate</name>
    <dbReference type="NCBI Taxonomy" id="5949"/>
    <lineage>
        <taxon>Eukaryota</taxon>
        <taxon>Sar</taxon>
        <taxon>Alveolata</taxon>
        <taxon>Ciliophora</taxon>
        <taxon>Intramacronucleata</taxon>
        <taxon>Spirotrichea</taxon>
        <taxon>Stichotrichia</taxon>
        <taxon>Sporadotrichida</taxon>
        <taxon>Oxytrichidae</taxon>
        <taxon>Stylonychinae</taxon>
        <taxon>Stylonychia</taxon>
    </lineage>
</organism>
<evidence type="ECO:0000313" key="3">
    <source>
        <dbReference type="EMBL" id="CDW90214.1"/>
    </source>
</evidence>
<keyword evidence="1" id="KW-0812">Transmembrane</keyword>
<protein>
    <submittedName>
        <fullName evidence="3">Uncharacterized protein</fullName>
    </submittedName>
</protein>
<keyword evidence="2" id="KW-0732">Signal</keyword>
<keyword evidence="1" id="KW-0472">Membrane</keyword>
<dbReference type="AlphaFoldDB" id="A0A078B739"/>
<gene>
    <name evidence="3" type="primary">Contig9940.g10623</name>
    <name evidence="3" type="ORF">STYLEM_19355</name>
</gene>
<accession>A0A078B739</accession>
<feature type="signal peptide" evidence="2">
    <location>
        <begin position="1"/>
        <end position="17"/>
    </location>
</feature>
<evidence type="ECO:0000313" key="4">
    <source>
        <dbReference type="Proteomes" id="UP000039865"/>
    </source>
</evidence>
<dbReference type="InParanoid" id="A0A078B739"/>
<keyword evidence="1" id="KW-1133">Transmembrane helix</keyword>
<dbReference type="EMBL" id="CCKQ01018261">
    <property type="protein sequence ID" value="CDW90214.1"/>
    <property type="molecule type" value="Genomic_DNA"/>
</dbReference>
<keyword evidence="4" id="KW-1185">Reference proteome</keyword>
<reference evidence="3 4" key="1">
    <citation type="submission" date="2014-06" db="EMBL/GenBank/DDBJ databases">
        <authorList>
            <person name="Swart Estienne"/>
        </authorList>
    </citation>
    <scope>NUCLEOTIDE SEQUENCE [LARGE SCALE GENOMIC DNA]</scope>
    <source>
        <strain evidence="3 4">130c</strain>
    </source>
</reference>